<evidence type="ECO:0000256" key="5">
    <source>
        <dbReference type="ARBA" id="ARBA00022729"/>
    </source>
</evidence>
<evidence type="ECO:0000256" key="7">
    <source>
        <dbReference type="ARBA" id="ARBA00022777"/>
    </source>
</evidence>
<dbReference type="GO" id="GO:0005524">
    <property type="term" value="F:ATP binding"/>
    <property type="evidence" value="ECO:0007669"/>
    <property type="project" value="UniProtKB-UniRule"/>
</dbReference>
<dbReference type="SUPFAM" id="SSF50382">
    <property type="entry name" value="Agglutinin"/>
    <property type="match status" value="1"/>
</dbReference>
<dbReference type="Pfam" id="PF07468">
    <property type="entry name" value="Agglutinin"/>
    <property type="match status" value="1"/>
</dbReference>
<evidence type="ECO:0000256" key="11">
    <source>
        <dbReference type="ARBA" id="ARBA00023180"/>
    </source>
</evidence>
<dbReference type="InterPro" id="IPR001245">
    <property type="entry name" value="Ser-Thr/Tyr_kinase_cat_dom"/>
</dbReference>
<dbReference type="FunFam" id="1.10.510.10:FF:000252">
    <property type="entry name" value="Receptor-like protein kinase FERONIA"/>
    <property type="match status" value="1"/>
</dbReference>
<dbReference type="InterPro" id="IPR011009">
    <property type="entry name" value="Kinase-like_dom_sf"/>
</dbReference>
<keyword evidence="5 13" id="KW-0732">Signal</keyword>
<dbReference type="PANTHER" id="PTHR27003:SF467">
    <property type="entry name" value="PROTEIN KINASE DOMAIN-CONTAINING PROTEIN"/>
    <property type="match status" value="1"/>
</dbReference>
<evidence type="ECO:0000256" key="3">
    <source>
        <dbReference type="ARBA" id="ARBA00022679"/>
    </source>
</evidence>
<evidence type="ECO:0000256" key="13">
    <source>
        <dbReference type="SAM" id="SignalP"/>
    </source>
</evidence>
<evidence type="ECO:0000256" key="12">
    <source>
        <dbReference type="PROSITE-ProRule" id="PRU10141"/>
    </source>
</evidence>
<dbReference type="FunFam" id="3.30.200.20:FF:000039">
    <property type="entry name" value="receptor-like protein kinase FERONIA"/>
    <property type="match status" value="1"/>
</dbReference>
<evidence type="ECO:0000256" key="4">
    <source>
        <dbReference type="ARBA" id="ARBA00022692"/>
    </source>
</evidence>
<feature type="domain" description="Protein kinase" evidence="14">
    <location>
        <begin position="229"/>
        <end position="512"/>
    </location>
</feature>
<keyword evidence="2" id="KW-0723">Serine/threonine-protein kinase</keyword>
<keyword evidence="4" id="KW-0812">Transmembrane</keyword>
<keyword evidence="3" id="KW-0808">Transferase</keyword>
<dbReference type="InterPro" id="IPR008998">
    <property type="entry name" value="Agglutinin"/>
</dbReference>
<evidence type="ECO:0000256" key="6">
    <source>
        <dbReference type="ARBA" id="ARBA00022741"/>
    </source>
</evidence>
<protein>
    <recommendedName>
        <fullName evidence="14">Protein kinase domain-containing protein</fullName>
    </recommendedName>
</protein>
<keyword evidence="10" id="KW-0472">Membrane</keyword>
<gene>
    <name evidence="15" type="ORF">RHSIM_Rhsim01G0107000</name>
</gene>
<evidence type="ECO:0000256" key="10">
    <source>
        <dbReference type="ARBA" id="ARBA00023136"/>
    </source>
</evidence>
<accession>A0A834HGC1</accession>
<sequence>MFARWLPKRLLLISAAPLQSQQQLASIFQYVRFRFQAGSQKKILMVLPKFVALKSNYNHKYLRYINEQGEVHGFLQFTGDKLESLYVMFKVEKAESGDGRLVHIRCYNNKYLARWTPEHWWIVAEADEPEEDQSKWSCTLFEPLFVGDDAKTVRFRHVQLNHYACLWRAAAPYTSCLFAGSKETDQEGCDVYTIIDLESVIGRGGSVIQPEESCRCFSLPEMYIATNCFDDALVLGTGGFGKVYKGFIDNGATAVAIKRLNVESSQGAKEFSTEIDMLSKLRHTHLVALIGYCNSDEEMLLVYEYMANGTLADHLYKTRKKESGNSIISHLTWERRLNICIGAACGLDYLHTGTNQSFIHRDVKTPNILLDENWVAKISDFGLSKAITRLTTTHVSTNVKGTFGYFDPDYFLTRQLTRKSDVFAFGVVLLEVLSGRPPVDPRLEEEQISLESWAQECIKKGKLDRVIDPCLSGQITSQSQKYFAKLVKKCLRSSPKERPTMAEVVASLKVALASQESRERKQGIALMLKGMIRMNCLRKGKDNRDRP</sequence>
<dbReference type="AlphaFoldDB" id="A0A834HGC1"/>
<dbReference type="OrthoDB" id="4062651at2759"/>
<dbReference type="Gene3D" id="3.30.200.20">
    <property type="entry name" value="Phosphorylase Kinase, domain 1"/>
    <property type="match status" value="1"/>
</dbReference>
<dbReference type="InterPro" id="IPR000719">
    <property type="entry name" value="Prot_kinase_dom"/>
</dbReference>
<evidence type="ECO:0000256" key="1">
    <source>
        <dbReference type="ARBA" id="ARBA00004479"/>
    </source>
</evidence>
<feature type="signal peptide" evidence="13">
    <location>
        <begin position="1"/>
        <end position="21"/>
    </location>
</feature>
<evidence type="ECO:0000313" key="16">
    <source>
        <dbReference type="Proteomes" id="UP000626092"/>
    </source>
</evidence>
<dbReference type="Gene3D" id="1.10.510.10">
    <property type="entry name" value="Transferase(Phosphotransferase) domain 1"/>
    <property type="match status" value="1"/>
</dbReference>
<keyword evidence="16" id="KW-1185">Reference proteome</keyword>
<evidence type="ECO:0000256" key="8">
    <source>
        <dbReference type="ARBA" id="ARBA00022840"/>
    </source>
</evidence>
<dbReference type="SMART" id="SM00791">
    <property type="entry name" value="Agglutinin"/>
    <property type="match status" value="1"/>
</dbReference>
<dbReference type="GO" id="GO:0004714">
    <property type="term" value="F:transmembrane receptor protein tyrosine kinase activity"/>
    <property type="evidence" value="ECO:0007669"/>
    <property type="project" value="InterPro"/>
</dbReference>
<dbReference type="InterPro" id="IPR036242">
    <property type="entry name" value="Agglutinin_dom_sf"/>
</dbReference>
<dbReference type="PROSITE" id="PS00107">
    <property type="entry name" value="PROTEIN_KINASE_ATP"/>
    <property type="match status" value="1"/>
</dbReference>
<dbReference type="InterPro" id="IPR017441">
    <property type="entry name" value="Protein_kinase_ATP_BS"/>
</dbReference>
<dbReference type="GO" id="GO:0005886">
    <property type="term" value="C:plasma membrane"/>
    <property type="evidence" value="ECO:0007669"/>
    <property type="project" value="TreeGrafter"/>
</dbReference>
<keyword evidence="11" id="KW-0325">Glycoprotein</keyword>
<reference evidence="15" key="1">
    <citation type="submission" date="2019-11" db="EMBL/GenBank/DDBJ databases">
        <authorList>
            <person name="Liu Y."/>
            <person name="Hou J."/>
            <person name="Li T.-Q."/>
            <person name="Guan C.-H."/>
            <person name="Wu X."/>
            <person name="Wu H.-Z."/>
            <person name="Ling F."/>
            <person name="Zhang R."/>
            <person name="Shi X.-G."/>
            <person name="Ren J.-P."/>
            <person name="Chen E.-F."/>
            <person name="Sun J.-M."/>
        </authorList>
    </citation>
    <scope>NUCLEOTIDE SEQUENCE</scope>
    <source>
        <strain evidence="15">Adult_tree_wgs_1</strain>
        <tissue evidence="15">Leaves</tissue>
    </source>
</reference>
<feature type="chain" id="PRO_5032866188" description="Protein kinase domain-containing protein" evidence="13">
    <location>
        <begin position="22"/>
        <end position="547"/>
    </location>
</feature>
<proteinExistence type="predicted"/>
<dbReference type="GO" id="GO:0004674">
    <property type="term" value="F:protein serine/threonine kinase activity"/>
    <property type="evidence" value="ECO:0007669"/>
    <property type="project" value="UniProtKB-KW"/>
</dbReference>
<dbReference type="SUPFAM" id="SSF56112">
    <property type="entry name" value="Protein kinase-like (PK-like)"/>
    <property type="match status" value="1"/>
</dbReference>
<comment type="caution">
    <text evidence="15">The sequence shown here is derived from an EMBL/GenBank/DDBJ whole genome shotgun (WGS) entry which is preliminary data.</text>
</comment>
<evidence type="ECO:0000256" key="2">
    <source>
        <dbReference type="ARBA" id="ARBA00022527"/>
    </source>
</evidence>
<dbReference type="Pfam" id="PF07714">
    <property type="entry name" value="PK_Tyr_Ser-Thr"/>
    <property type="match status" value="1"/>
</dbReference>
<dbReference type="SMART" id="SM00220">
    <property type="entry name" value="S_TKc"/>
    <property type="match status" value="1"/>
</dbReference>
<dbReference type="InterPro" id="IPR008271">
    <property type="entry name" value="Ser/Thr_kinase_AS"/>
</dbReference>
<dbReference type="InterPro" id="IPR045272">
    <property type="entry name" value="ANXUR1/2-like"/>
</dbReference>
<dbReference type="EMBL" id="WJXA01000001">
    <property type="protein sequence ID" value="KAF7153263.1"/>
    <property type="molecule type" value="Genomic_DNA"/>
</dbReference>
<evidence type="ECO:0000313" key="15">
    <source>
        <dbReference type="EMBL" id="KAF7153263.1"/>
    </source>
</evidence>
<dbReference type="Gene3D" id="2.80.10.50">
    <property type="match status" value="1"/>
</dbReference>
<dbReference type="CDD" id="cd14066">
    <property type="entry name" value="STKc_IRAK"/>
    <property type="match status" value="1"/>
</dbReference>
<evidence type="ECO:0000256" key="9">
    <source>
        <dbReference type="ARBA" id="ARBA00022989"/>
    </source>
</evidence>
<dbReference type="PROSITE" id="PS50011">
    <property type="entry name" value="PROTEIN_KINASE_DOM"/>
    <property type="match status" value="1"/>
</dbReference>
<keyword evidence="8 12" id="KW-0067">ATP-binding</keyword>
<dbReference type="GO" id="GO:0009506">
    <property type="term" value="C:plasmodesma"/>
    <property type="evidence" value="ECO:0007669"/>
    <property type="project" value="TreeGrafter"/>
</dbReference>
<name>A0A834HGC1_RHOSS</name>
<organism evidence="15 16">
    <name type="scientific">Rhododendron simsii</name>
    <name type="common">Sims's rhododendron</name>
    <dbReference type="NCBI Taxonomy" id="118357"/>
    <lineage>
        <taxon>Eukaryota</taxon>
        <taxon>Viridiplantae</taxon>
        <taxon>Streptophyta</taxon>
        <taxon>Embryophyta</taxon>
        <taxon>Tracheophyta</taxon>
        <taxon>Spermatophyta</taxon>
        <taxon>Magnoliopsida</taxon>
        <taxon>eudicotyledons</taxon>
        <taxon>Gunneridae</taxon>
        <taxon>Pentapetalae</taxon>
        <taxon>asterids</taxon>
        <taxon>Ericales</taxon>
        <taxon>Ericaceae</taxon>
        <taxon>Ericoideae</taxon>
        <taxon>Rhodoreae</taxon>
        <taxon>Rhododendron</taxon>
    </lineage>
</organism>
<dbReference type="PROSITE" id="PS00108">
    <property type="entry name" value="PROTEIN_KINASE_ST"/>
    <property type="match status" value="1"/>
</dbReference>
<evidence type="ECO:0000259" key="14">
    <source>
        <dbReference type="PROSITE" id="PS50011"/>
    </source>
</evidence>
<keyword evidence="9" id="KW-1133">Transmembrane helix</keyword>
<dbReference type="PANTHER" id="PTHR27003">
    <property type="entry name" value="OS07G0166700 PROTEIN"/>
    <property type="match status" value="1"/>
</dbReference>
<feature type="binding site" evidence="12">
    <location>
        <position position="258"/>
    </location>
    <ligand>
        <name>ATP</name>
        <dbReference type="ChEBI" id="CHEBI:30616"/>
    </ligand>
</feature>
<dbReference type="Proteomes" id="UP000626092">
    <property type="component" value="Unassembled WGS sequence"/>
</dbReference>
<keyword evidence="6 12" id="KW-0547">Nucleotide-binding</keyword>
<keyword evidence="7" id="KW-0418">Kinase</keyword>
<comment type="subcellular location">
    <subcellularLocation>
        <location evidence="1">Membrane</location>
        <topology evidence="1">Single-pass type I membrane protein</topology>
    </subcellularLocation>
</comment>